<feature type="compositionally biased region" description="Basic and acidic residues" evidence="1">
    <location>
        <begin position="176"/>
        <end position="197"/>
    </location>
</feature>
<protein>
    <submittedName>
        <fullName evidence="3">AMP deaminase</fullName>
    </submittedName>
</protein>
<evidence type="ECO:0000313" key="4">
    <source>
        <dbReference type="Proteomes" id="UP001418222"/>
    </source>
</evidence>
<keyword evidence="2" id="KW-0812">Transmembrane</keyword>
<feature type="transmembrane region" description="Helical" evidence="2">
    <location>
        <begin position="93"/>
        <end position="116"/>
    </location>
</feature>
<name>A0AAP0G3L9_9ASPA</name>
<evidence type="ECO:0000313" key="3">
    <source>
        <dbReference type="EMBL" id="KAK8935820.1"/>
    </source>
</evidence>
<gene>
    <name evidence="3" type="primary">AMPD</name>
    <name evidence="3" type="ORF">KSP39_PZI013812</name>
</gene>
<sequence>MRLLATGVPPTPPEPSSRSGTGRSDRRRQVIGEPPESSATPSESAGGGSVAGIVAREVGWPGVTGSRAICHPALSLASSGGDRRRAAYGGMDAYALHMAIAALVGASVASFCSYYLHRQSLSQFLQFALDMELHRVEEESDYYSQIYQKKKQLRRARSHGRRRRSGAENTAAMTEAADRFVDERDRYEVTKEGDLSRIETSPGDGAS</sequence>
<feature type="compositionally biased region" description="Low complexity" evidence="1">
    <location>
        <begin position="32"/>
        <end position="44"/>
    </location>
</feature>
<feature type="region of interest" description="Disordered" evidence="1">
    <location>
        <begin position="1"/>
        <end position="49"/>
    </location>
</feature>
<evidence type="ECO:0000256" key="1">
    <source>
        <dbReference type="SAM" id="MobiDB-lite"/>
    </source>
</evidence>
<keyword evidence="2" id="KW-1133">Transmembrane helix</keyword>
<keyword evidence="4" id="KW-1185">Reference proteome</keyword>
<comment type="caution">
    <text evidence="3">The sequence shown here is derived from an EMBL/GenBank/DDBJ whole genome shotgun (WGS) entry which is preliminary data.</text>
</comment>
<dbReference type="Proteomes" id="UP001418222">
    <property type="component" value="Unassembled WGS sequence"/>
</dbReference>
<dbReference type="AlphaFoldDB" id="A0AAP0G3L9"/>
<proteinExistence type="predicted"/>
<dbReference type="EMBL" id="JBBWWQ010000011">
    <property type="protein sequence ID" value="KAK8935820.1"/>
    <property type="molecule type" value="Genomic_DNA"/>
</dbReference>
<evidence type="ECO:0000256" key="2">
    <source>
        <dbReference type="SAM" id="Phobius"/>
    </source>
</evidence>
<feature type="compositionally biased region" description="Basic residues" evidence="1">
    <location>
        <begin position="154"/>
        <end position="164"/>
    </location>
</feature>
<feature type="region of interest" description="Disordered" evidence="1">
    <location>
        <begin position="154"/>
        <end position="207"/>
    </location>
</feature>
<accession>A0AAP0G3L9</accession>
<reference evidence="3 4" key="1">
    <citation type="journal article" date="2022" name="Nat. Plants">
        <title>Genomes of leafy and leafless Platanthera orchids illuminate the evolution of mycoheterotrophy.</title>
        <authorList>
            <person name="Li M.H."/>
            <person name="Liu K.W."/>
            <person name="Li Z."/>
            <person name="Lu H.C."/>
            <person name="Ye Q.L."/>
            <person name="Zhang D."/>
            <person name="Wang J.Y."/>
            <person name="Li Y.F."/>
            <person name="Zhong Z.M."/>
            <person name="Liu X."/>
            <person name="Yu X."/>
            <person name="Liu D.K."/>
            <person name="Tu X.D."/>
            <person name="Liu B."/>
            <person name="Hao Y."/>
            <person name="Liao X.Y."/>
            <person name="Jiang Y.T."/>
            <person name="Sun W.H."/>
            <person name="Chen J."/>
            <person name="Chen Y.Q."/>
            <person name="Ai Y."/>
            <person name="Zhai J.W."/>
            <person name="Wu S.S."/>
            <person name="Zhou Z."/>
            <person name="Hsiao Y.Y."/>
            <person name="Wu W.L."/>
            <person name="Chen Y.Y."/>
            <person name="Lin Y.F."/>
            <person name="Hsu J.L."/>
            <person name="Li C.Y."/>
            <person name="Wang Z.W."/>
            <person name="Zhao X."/>
            <person name="Zhong W.Y."/>
            <person name="Ma X.K."/>
            <person name="Ma L."/>
            <person name="Huang J."/>
            <person name="Chen G.Z."/>
            <person name="Huang M.Z."/>
            <person name="Huang L."/>
            <person name="Peng D.H."/>
            <person name="Luo Y.B."/>
            <person name="Zou S.Q."/>
            <person name="Chen S.P."/>
            <person name="Lan S."/>
            <person name="Tsai W.C."/>
            <person name="Van de Peer Y."/>
            <person name="Liu Z.J."/>
        </authorList>
    </citation>
    <scope>NUCLEOTIDE SEQUENCE [LARGE SCALE GENOMIC DNA]</scope>
    <source>
        <strain evidence="3">Lor287</strain>
    </source>
</reference>
<keyword evidence="2" id="KW-0472">Membrane</keyword>
<organism evidence="3 4">
    <name type="scientific">Platanthera zijinensis</name>
    <dbReference type="NCBI Taxonomy" id="2320716"/>
    <lineage>
        <taxon>Eukaryota</taxon>
        <taxon>Viridiplantae</taxon>
        <taxon>Streptophyta</taxon>
        <taxon>Embryophyta</taxon>
        <taxon>Tracheophyta</taxon>
        <taxon>Spermatophyta</taxon>
        <taxon>Magnoliopsida</taxon>
        <taxon>Liliopsida</taxon>
        <taxon>Asparagales</taxon>
        <taxon>Orchidaceae</taxon>
        <taxon>Orchidoideae</taxon>
        <taxon>Orchideae</taxon>
        <taxon>Orchidinae</taxon>
        <taxon>Platanthera</taxon>
    </lineage>
</organism>